<dbReference type="EMBL" id="VXMH01000088">
    <property type="protein sequence ID" value="MYC96527.1"/>
    <property type="molecule type" value="Genomic_DNA"/>
</dbReference>
<dbReference type="SUPFAM" id="SSF53850">
    <property type="entry name" value="Periplasmic binding protein-like II"/>
    <property type="match status" value="1"/>
</dbReference>
<gene>
    <name evidence="5" type="ORF">F4X14_16300</name>
</gene>
<sequence>MLTFPYSPRLFNMSCMSVPQGIDARFSLAKDCATDPSSATAALYRHRIFQGSDALSRVRPGVHTVAYGSPVFITGGLIMTRKKFSLLAALLAAALVLAACPQPTPVVETVKETVVVTQVVTQTEEVVVTPTPVPPVQGGVWVEGSSADATILNPILASDSASFDVLGWFFPSLLGQDPFSGAIVPTEMAESWDVSEDGLVWTFHLQDGVMWSDGEQVTADDFKFTYDAIGSDLVETPRKANLDNIESIEVLDPLTIQVTYGEVKCDALNNLGLGWLPSHLYAADYSDVMDSPLNETPTVSAGPFIFNEWIRDDNSTVLRNDNYWKGAPHMDGWIYKIVPDPGARLAQLQTGELDLIGVQPEQLTTIQLDSNLSLHKFKDDGYSYIGLNQANPENPQAGQDEEGNLIEQDPHPILSDLAVRQAIAHALDYDAIISRVYLGQGYQIASNVLPAVEWAHDPSLQPYAFDTEKAAQILDDAGWTDSDGDGVRECNGCATAAAGAALTIRLQTNAGNTTREDLGALVQDQLNGIGFDIQFEAIEFGTLVGELLGQTFDMVIIGWTGLGTDPNDDSFWHSKFDTPGSGFNFVSYQNARIDELLEQAVSVPGCATEDRAPFYHEIQQIIHDDIPYVFVTGSVGNTGYSKKFNGINPGPWSFYHNIETWSLAQ</sequence>
<keyword evidence="2" id="KW-0813">Transport</keyword>
<dbReference type="GO" id="GO:0015833">
    <property type="term" value="P:peptide transport"/>
    <property type="evidence" value="ECO:0007669"/>
    <property type="project" value="TreeGrafter"/>
</dbReference>
<name>A0A6B1DBX3_9CHLR</name>
<dbReference type="AlphaFoldDB" id="A0A6B1DBX3"/>
<protein>
    <recommendedName>
        <fullName evidence="4">Solute-binding protein family 5 domain-containing protein</fullName>
    </recommendedName>
</protein>
<evidence type="ECO:0000256" key="2">
    <source>
        <dbReference type="ARBA" id="ARBA00022448"/>
    </source>
</evidence>
<dbReference type="Gene3D" id="3.10.105.10">
    <property type="entry name" value="Dipeptide-binding Protein, Domain 3"/>
    <property type="match status" value="1"/>
</dbReference>
<reference evidence="5" key="1">
    <citation type="submission" date="2019-09" db="EMBL/GenBank/DDBJ databases">
        <title>Characterisation of the sponge microbiome using genome-centric metagenomics.</title>
        <authorList>
            <person name="Engelberts J.P."/>
            <person name="Robbins S.J."/>
            <person name="De Goeij J.M."/>
            <person name="Aranda M."/>
            <person name="Bell S.C."/>
            <person name="Webster N.S."/>
        </authorList>
    </citation>
    <scope>NUCLEOTIDE SEQUENCE</scope>
    <source>
        <strain evidence="5">SB0661_bin_32</strain>
    </source>
</reference>
<feature type="domain" description="Solute-binding protein family 5" evidence="4">
    <location>
        <begin position="187"/>
        <end position="568"/>
    </location>
</feature>
<dbReference type="PANTHER" id="PTHR30290:SF9">
    <property type="entry name" value="OLIGOPEPTIDE-BINDING PROTEIN APPA"/>
    <property type="match status" value="1"/>
</dbReference>
<evidence type="ECO:0000256" key="1">
    <source>
        <dbReference type="ARBA" id="ARBA00005695"/>
    </source>
</evidence>
<evidence type="ECO:0000259" key="4">
    <source>
        <dbReference type="Pfam" id="PF00496"/>
    </source>
</evidence>
<comment type="similarity">
    <text evidence="1">Belongs to the bacterial solute-binding protein 5 family.</text>
</comment>
<dbReference type="Gene3D" id="3.40.190.10">
    <property type="entry name" value="Periplasmic binding protein-like II"/>
    <property type="match status" value="1"/>
</dbReference>
<dbReference type="PANTHER" id="PTHR30290">
    <property type="entry name" value="PERIPLASMIC BINDING COMPONENT OF ABC TRANSPORTER"/>
    <property type="match status" value="1"/>
</dbReference>
<dbReference type="Pfam" id="PF00496">
    <property type="entry name" value="SBP_bac_5"/>
    <property type="match status" value="1"/>
</dbReference>
<comment type="caution">
    <text evidence="5">The sequence shown here is derived from an EMBL/GenBank/DDBJ whole genome shotgun (WGS) entry which is preliminary data.</text>
</comment>
<keyword evidence="3" id="KW-0732">Signal</keyword>
<organism evidence="5">
    <name type="scientific">Caldilineaceae bacterium SB0661_bin_32</name>
    <dbReference type="NCBI Taxonomy" id="2605255"/>
    <lineage>
        <taxon>Bacteria</taxon>
        <taxon>Bacillati</taxon>
        <taxon>Chloroflexota</taxon>
        <taxon>Caldilineae</taxon>
        <taxon>Caldilineales</taxon>
        <taxon>Caldilineaceae</taxon>
    </lineage>
</organism>
<dbReference type="InterPro" id="IPR039424">
    <property type="entry name" value="SBP_5"/>
</dbReference>
<evidence type="ECO:0000256" key="3">
    <source>
        <dbReference type="ARBA" id="ARBA00022729"/>
    </source>
</evidence>
<accession>A0A6B1DBX3</accession>
<dbReference type="InterPro" id="IPR000914">
    <property type="entry name" value="SBP_5_dom"/>
</dbReference>
<dbReference type="Gene3D" id="3.90.76.10">
    <property type="entry name" value="Dipeptide-binding Protein, Domain 1"/>
    <property type="match status" value="1"/>
</dbReference>
<evidence type="ECO:0000313" key="5">
    <source>
        <dbReference type="EMBL" id="MYC96527.1"/>
    </source>
</evidence>
<proteinExistence type="inferred from homology"/>
<dbReference type="GO" id="GO:1904680">
    <property type="term" value="F:peptide transmembrane transporter activity"/>
    <property type="evidence" value="ECO:0007669"/>
    <property type="project" value="TreeGrafter"/>
</dbReference>